<keyword evidence="8" id="KW-1133">Transmembrane helix</keyword>
<keyword evidence="8" id="KW-0472">Membrane</keyword>
<keyword evidence="5 8" id="KW-0645">Protease</keyword>
<evidence type="ECO:0000256" key="4">
    <source>
        <dbReference type="ARBA" id="ARBA00019232"/>
    </source>
</evidence>
<reference evidence="11 12" key="1">
    <citation type="submission" date="2016-10" db="EMBL/GenBank/DDBJ databases">
        <authorList>
            <person name="de Groot N.N."/>
        </authorList>
    </citation>
    <scope>NUCLEOTIDE SEQUENCE [LARGE SCALE GENOMIC DNA]</scope>
    <source>
        <strain evidence="11 12">DSM 22012</strain>
    </source>
</reference>
<dbReference type="InterPro" id="IPR019756">
    <property type="entry name" value="Pept_S26A_signal_pept_1_Ser-AS"/>
</dbReference>
<dbReference type="PROSITE" id="PS00501">
    <property type="entry name" value="SPASE_I_1"/>
    <property type="match status" value="1"/>
</dbReference>
<sequence>MNFDFALILVVATAVTGLLYLLDVLVFVPKRRAKLADAELKAGGELPESASKLVMQPSGWADLSRSMFPVLLIVLVLRSFLFEPFKIPSGSMLPTLQIGDYILVNKFHYGLRLPVLNTKFLPVNEPERGDVVVFKYPKNPSVNYIKRVVGLPGDVVTYRNKVVYVNGEAQPQALVAQLPPGRPEKLLVNETLGDVEHEIYRDVERPTLNAEWTVPEGEYFVMGDNRDNSNDSRYWGFVPEQLLVGRAVAVWMHWQELLSIPDFSVVRSIK</sequence>
<dbReference type="GO" id="GO:0016020">
    <property type="term" value="C:membrane"/>
    <property type="evidence" value="ECO:0007669"/>
    <property type="project" value="UniProtKB-SubCell"/>
</dbReference>
<dbReference type="InterPro" id="IPR000223">
    <property type="entry name" value="Pept_S26A_signal_pept_1"/>
</dbReference>
<gene>
    <name evidence="11" type="ORF">SAMN05444390_103538</name>
</gene>
<feature type="active site" evidence="7">
    <location>
        <position position="146"/>
    </location>
</feature>
<evidence type="ECO:0000256" key="5">
    <source>
        <dbReference type="ARBA" id="ARBA00022670"/>
    </source>
</evidence>
<dbReference type="PROSITE" id="PS00760">
    <property type="entry name" value="SPASE_I_2"/>
    <property type="match status" value="1"/>
</dbReference>
<comment type="caution">
    <text evidence="9">Lacks conserved residue(s) required for the propagation of feature annotation.</text>
</comment>
<dbReference type="AlphaFoldDB" id="A0A1H6CIH4"/>
<feature type="active site" evidence="7">
    <location>
        <position position="91"/>
    </location>
</feature>
<evidence type="ECO:0000256" key="1">
    <source>
        <dbReference type="ARBA" id="ARBA00000677"/>
    </source>
</evidence>
<organism evidence="11 12">
    <name type="scientific">Marinobacterium lutimaris</name>
    <dbReference type="NCBI Taxonomy" id="568106"/>
    <lineage>
        <taxon>Bacteria</taxon>
        <taxon>Pseudomonadati</taxon>
        <taxon>Pseudomonadota</taxon>
        <taxon>Gammaproteobacteria</taxon>
        <taxon>Oceanospirillales</taxon>
        <taxon>Oceanospirillaceae</taxon>
        <taxon>Marinobacterium</taxon>
    </lineage>
</organism>
<feature type="domain" description="Peptidase S26" evidence="10">
    <location>
        <begin position="62"/>
        <end position="251"/>
    </location>
</feature>
<dbReference type="EMBL" id="FNVQ01000003">
    <property type="protein sequence ID" value="SEG72722.1"/>
    <property type="molecule type" value="Genomic_DNA"/>
</dbReference>
<evidence type="ECO:0000256" key="2">
    <source>
        <dbReference type="ARBA" id="ARBA00009370"/>
    </source>
</evidence>
<comment type="similarity">
    <text evidence="2 9">Belongs to the peptidase S26 family.</text>
</comment>
<dbReference type="GO" id="GO:0004252">
    <property type="term" value="F:serine-type endopeptidase activity"/>
    <property type="evidence" value="ECO:0007669"/>
    <property type="project" value="InterPro"/>
</dbReference>
<dbReference type="InterPro" id="IPR019533">
    <property type="entry name" value="Peptidase_S26"/>
</dbReference>
<dbReference type="InterPro" id="IPR019757">
    <property type="entry name" value="Pept_S26A_signal_pept_1_Lys-AS"/>
</dbReference>
<dbReference type="Pfam" id="PF10502">
    <property type="entry name" value="Peptidase_S26"/>
    <property type="match status" value="1"/>
</dbReference>
<accession>A0A1H6CIH4</accession>
<dbReference type="GO" id="GO:0009003">
    <property type="term" value="F:signal peptidase activity"/>
    <property type="evidence" value="ECO:0007669"/>
    <property type="project" value="UniProtKB-EC"/>
</dbReference>
<protein>
    <recommendedName>
        <fullName evidence="4 8">Signal peptidase I</fullName>
        <ecNumber evidence="3 8">3.4.21.89</ecNumber>
    </recommendedName>
</protein>
<name>A0A1H6CIH4_9GAMM</name>
<dbReference type="Gene3D" id="2.10.109.10">
    <property type="entry name" value="Umud Fragment, subunit A"/>
    <property type="match status" value="1"/>
</dbReference>
<evidence type="ECO:0000256" key="8">
    <source>
        <dbReference type="RuleBase" id="RU003993"/>
    </source>
</evidence>
<evidence type="ECO:0000256" key="9">
    <source>
        <dbReference type="RuleBase" id="RU362042"/>
    </source>
</evidence>
<dbReference type="OrthoDB" id="9815782at2"/>
<dbReference type="PROSITE" id="PS00761">
    <property type="entry name" value="SPASE_I_3"/>
    <property type="match status" value="1"/>
</dbReference>
<dbReference type="PRINTS" id="PR00727">
    <property type="entry name" value="LEADERPTASE"/>
</dbReference>
<evidence type="ECO:0000256" key="6">
    <source>
        <dbReference type="ARBA" id="ARBA00022801"/>
    </source>
</evidence>
<evidence type="ECO:0000256" key="3">
    <source>
        <dbReference type="ARBA" id="ARBA00013208"/>
    </source>
</evidence>
<dbReference type="NCBIfam" id="TIGR02227">
    <property type="entry name" value="sigpep_I_bact"/>
    <property type="match status" value="1"/>
</dbReference>
<keyword evidence="8" id="KW-0812">Transmembrane</keyword>
<dbReference type="GO" id="GO:0006465">
    <property type="term" value="P:signal peptide processing"/>
    <property type="evidence" value="ECO:0007669"/>
    <property type="project" value="InterPro"/>
</dbReference>
<dbReference type="InterPro" id="IPR036286">
    <property type="entry name" value="LexA/Signal_pep-like_sf"/>
</dbReference>
<dbReference type="InterPro" id="IPR019758">
    <property type="entry name" value="Pept_S26A_signal_pept_1_CS"/>
</dbReference>
<proteinExistence type="inferred from homology"/>
<dbReference type="EC" id="3.4.21.89" evidence="3 8"/>
<evidence type="ECO:0000313" key="12">
    <source>
        <dbReference type="Proteomes" id="UP000236745"/>
    </source>
</evidence>
<comment type="subcellular location">
    <subcellularLocation>
        <location evidence="9">Membrane</location>
        <topology evidence="9">Multi-pass membrane protein</topology>
    </subcellularLocation>
</comment>
<dbReference type="Proteomes" id="UP000236745">
    <property type="component" value="Unassembled WGS sequence"/>
</dbReference>
<keyword evidence="6 8" id="KW-0378">Hydrolase</keyword>
<comment type="catalytic activity">
    <reaction evidence="1 8">
        <text>Cleavage of hydrophobic, N-terminal signal or leader sequences from secreted and periplasmic proteins.</text>
        <dbReference type="EC" id="3.4.21.89"/>
    </reaction>
</comment>
<keyword evidence="12" id="KW-1185">Reference proteome</keyword>
<dbReference type="RefSeq" id="WP_104004363.1">
    <property type="nucleotide sequence ID" value="NZ_FNVQ01000003.1"/>
</dbReference>
<dbReference type="PANTHER" id="PTHR43390">
    <property type="entry name" value="SIGNAL PEPTIDASE I"/>
    <property type="match status" value="1"/>
</dbReference>
<evidence type="ECO:0000313" key="11">
    <source>
        <dbReference type="EMBL" id="SEG72722.1"/>
    </source>
</evidence>
<evidence type="ECO:0000256" key="7">
    <source>
        <dbReference type="PIRSR" id="PIRSR600223-1"/>
    </source>
</evidence>
<dbReference type="PANTHER" id="PTHR43390:SF1">
    <property type="entry name" value="CHLOROPLAST PROCESSING PEPTIDASE"/>
    <property type="match status" value="1"/>
</dbReference>
<feature type="transmembrane region" description="Helical" evidence="8">
    <location>
        <begin position="6"/>
        <end position="28"/>
    </location>
</feature>
<dbReference type="SUPFAM" id="SSF51306">
    <property type="entry name" value="LexA/Signal peptidase"/>
    <property type="match status" value="1"/>
</dbReference>
<evidence type="ECO:0000259" key="10">
    <source>
        <dbReference type="Pfam" id="PF10502"/>
    </source>
</evidence>
<dbReference type="CDD" id="cd06530">
    <property type="entry name" value="S26_SPase_I"/>
    <property type="match status" value="1"/>
</dbReference>